<dbReference type="InterPro" id="IPR050980">
    <property type="entry name" value="2C_sensor_his_kinase"/>
</dbReference>
<dbReference type="PANTHER" id="PTHR44936">
    <property type="entry name" value="SENSOR PROTEIN CREC"/>
    <property type="match status" value="1"/>
</dbReference>
<keyword evidence="7" id="KW-1133">Transmembrane helix</keyword>
<comment type="caution">
    <text evidence="9">The sequence shown here is derived from an EMBL/GenBank/DDBJ whole genome shotgun (WGS) entry which is preliminary data.</text>
</comment>
<proteinExistence type="predicted"/>
<evidence type="ECO:0000256" key="4">
    <source>
        <dbReference type="ARBA" id="ARBA00022741"/>
    </source>
</evidence>
<protein>
    <recommendedName>
        <fullName evidence="2">histidine kinase</fullName>
        <ecNumber evidence="2">2.7.13.3</ecNumber>
    </recommendedName>
</protein>
<dbReference type="InterPro" id="IPR036890">
    <property type="entry name" value="HATPase_C_sf"/>
</dbReference>
<dbReference type="Pfam" id="PF02518">
    <property type="entry name" value="HATPase_c"/>
    <property type="match status" value="1"/>
</dbReference>
<gene>
    <name evidence="9" type="ORF">J2W49_002824</name>
</gene>
<dbReference type="Gene3D" id="3.30.565.10">
    <property type="entry name" value="Histidine kinase-like ATPase, C-terminal domain"/>
    <property type="match status" value="1"/>
</dbReference>
<keyword evidence="5 9" id="KW-0418">Kinase</keyword>
<comment type="catalytic activity">
    <reaction evidence="1">
        <text>ATP + protein L-histidine = ADP + protein N-phospho-L-histidine.</text>
        <dbReference type="EC" id="2.7.13.3"/>
    </reaction>
</comment>
<keyword evidence="7" id="KW-0812">Transmembrane</keyword>
<keyword evidence="7" id="KW-0472">Membrane</keyword>
<dbReference type="RefSeq" id="WP_310317116.1">
    <property type="nucleotide sequence ID" value="NZ_JAVDWU010000005.1"/>
</dbReference>
<keyword evidence="10" id="KW-1185">Reference proteome</keyword>
<feature type="domain" description="Histidine kinase" evidence="8">
    <location>
        <begin position="508"/>
        <end position="709"/>
    </location>
</feature>
<dbReference type="PROSITE" id="PS50109">
    <property type="entry name" value="HIS_KIN"/>
    <property type="match status" value="1"/>
</dbReference>
<keyword evidence="3" id="KW-0808">Transferase</keyword>
<evidence type="ECO:0000256" key="6">
    <source>
        <dbReference type="ARBA" id="ARBA00022840"/>
    </source>
</evidence>
<reference evidence="9 10" key="1">
    <citation type="submission" date="2023-07" db="EMBL/GenBank/DDBJ databases">
        <title>Sorghum-associated microbial communities from plants grown in Nebraska, USA.</title>
        <authorList>
            <person name="Schachtman D."/>
        </authorList>
    </citation>
    <scope>NUCLEOTIDE SEQUENCE [LARGE SCALE GENOMIC DNA]</scope>
    <source>
        <strain evidence="9 10">4249</strain>
    </source>
</reference>
<dbReference type="Proteomes" id="UP001265700">
    <property type="component" value="Unassembled WGS sequence"/>
</dbReference>
<feature type="transmembrane region" description="Helical" evidence="7">
    <location>
        <begin position="411"/>
        <end position="433"/>
    </location>
</feature>
<evidence type="ECO:0000259" key="8">
    <source>
        <dbReference type="PROSITE" id="PS50109"/>
    </source>
</evidence>
<evidence type="ECO:0000256" key="2">
    <source>
        <dbReference type="ARBA" id="ARBA00012438"/>
    </source>
</evidence>
<dbReference type="InterPro" id="IPR003594">
    <property type="entry name" value="HATPase_dom"/>
</dbReference>
<evidence type="ECO:0000256" key="5">
    <source>
        <dbReference type="ARBA" id="ARBA00022777"/>
    </source>
</evidence>
<dbReference type="GO" id="GO:0016301">
    <property type="term" value="F:kinase activity"/>
    <property type="evidence" value="ECO:0007669"/>
    <property type="project" value="UniProtKB-KW"/>
</dbReference>
<dbReference type="EMBL" id="JAVDWU010000005">
    <property type="protein sequence ID" value="MDR7150861.1"/>
    <property type="molecule type" value="Genomic_DNA"/>
</dbReference>
<evidence type="ECO:0000313" key="10">
    <source>
        <dbReference type="Proteomes" id="UP001265700"/>
    </source>
</evidence>
<keyword evidence="4" id="KW-0547">Nucleotide-binding</keyword>
<evidence type="ECO:0000256" key="1">
    <source>
        <dbReference type="ARBA" id="ARBA00000085"/>
    </source>
</evidence>
<keyword evidence="6" id="KW-0067">ATP-binding</keyword>
<dbReference type="InterPro" id="IPR005467">
    <property type="entry name" value="His_kinase_dom"/>
</dbReference>
<dbReference type="EC" id="2.7.13.3" evidence="2"/>
<name>A0ABU1WNJ3_9BURK</name>
<sequence>MKLGPLDVPALPPLALPRLPLAAFRRRLVFHGAFVLLALATLALAVTLLTEERQRSRDRYEAGFHQRLSSISAQLRHPTGQLALINAHAPVLVNGDITPVVLPFSALDFGDPFKARQAVEMSGCALRWPDGHQLCVAVGSQAYAGAFLYLVADLVLPPGQPRQRGQTDLLPVSRARVTLTVDGKSHEWVAPFEAGRGVPVDAGRAGLRGRLTGFAGDGATLHRLARPVRDFRGWLWQDGECAEVTDSLPLCDRRSLVSIRLPVEAWRDQLFAEGRAPWPPANLNATRVRLQWLPEGETPVFDSAEAGALKPFSLDELTGALAPGEVLRIERVRIAGNLPVTELAGLAHNEETVAPWITRLMQRLPPVDDRATSVRLSAQDTVTTPAGRYRLILTGDPTSVDRHLGATATRMSWYVGAMLVAIALTWLLIEVGLMRRITLLTRRAAALRYNMQDPQVDRRLGELDVKDLGGKDELGILANTLATLLERVKDGVRREHIRAEQERDMWHAVGHEIMSPLQSMMVLHPDAQDPSHRYVQRMQQAVRVLYGTASPSEAFSAAPLQLETLDLNAFLALVAGNAPHAGIADVRYDGTATPVWVGADEHSLEDVVTHVLRNADRYRTPDTPVKIQLRTDGAMAVVAITNEGPLIDVALIDRIFEYGVSDPNTPQTGDQRGQGLYVARTYMAKMGGTILAINTADGVCFELRLPLRVSASVA</sequence>
<dbReference type="PANTHER" id="PTHR44936:SF10">
    <property type="entry name" value="SENSOR PROTEIN RSTB"/>
    <property type="match status" value="1"/>
</dbReference>
<organism evidence="9 10">
    <name type="scientific">Hydrogenophaga palleronii</name>
    <dbReference type="NCBI Taxonomy" id="65655"/>
    <lineage>
        <taxon>Bacteria</taxon>
        <taxon>Pseudomonadati</taxon>
        <taxon>Pseudomonadota</taxon>
        <taxon>Betaproteobacteria</taxon>
        <taxon>Burkholderiales</taxon>
        <taxon>Comamonadaceae</taxon>
        <taxon>Hydrogenophaga</taxon>
    </lineage>
</organism>
<evidence type="ECO:0000256" key="3">
    <source>
        <dbReference type="ARBA" id="ARBA00022679"/>
    </source>
</evidence>
<evidence type="ECO:0000256" key="7">
    <source>
        <dbReference type="SAM" id="Phobius"/>
    </source>
</evidence>
<feature type="transmembrane region" description="Helical" evidence="7">
    <location>
        <begin position="28"/>
        <end position="49"/>
    </location>
</feature>
<accession>A0ABU1WNJ3</accession>
<dbReference type="SUPFAM" id="SSF55874">
    <property type="entry name" value="ATPase domain of HSP90 chaperone/DNA topoisomerase II/histidine kinase"/>
    <property type="match status" value="1"/>
</dbReference>
<evidence type="ECO:0000313" key="9">
    <source>
        <dbReference type="EMBL" id="MDR7150861.1"/>
    </source>
</evidence>
<dbReference type="SMART" id="SM00387">
    <property type="entry name" value="HATPase_c"/>
    <property type="match status" value="1"/>
</dbReference>